<protein>
    <submittedName>
        <fullName evidence="1">Uncharacterized protein</fullName>
    </submittedName>
</protein>
<organism evidence="1 2">
    <name type="scientific">Naematelia encephala</name>
    <dbReference type="NCBI Taxonomy" id="71784"/>
    <lineage>
        <taxon>Eukaryota</taxon>
        <taxon>Fungi</taxon>
        <taxon>Dikarya</taxon>
        <taxon>Basidiomycota</taxon>
        <taxon>Agaricomycotina</taxon>
        <taxon>Tremellomycetes</taxon>
        <taxon>Tremellales</taxon>
        <taxon>Naemateliaceae</taxon>
        <taxon>Naematelia</taxon>
    </lineage>
</organism>
<reference evidence="1 2" key="1">
    <citation type="submission" date="2016-07" db="EMBL/GenBank/DDBJ databases">
        <title>Pervasive Adenine N6-methylation of Active Genes in Fungi.</title>
        <authorList>
            <consortium name="DOE Joint Genome Institute"/>
            <person name="Mondo S.J."/>
            <person name="Dannebaum R.O."/>
            <person name="Kuo R.C."/>
            <person name="Labutti K."/>
            <person name="Haridas S."/>
            <person name="Kuo A."/>
            <person name="Salamov A."/>
            <person name="Ahrendt S.R."/>
            <person name="Lipzen A."/>
            <person name="Sullivan W."/>
            <person name="Andreopoulos W.B."/>
            <person name="Clum A."/>
            <person name="Lindquist E."/>
            <person name="Daum C."/>
            <person name="Ramamoorthy G.K."/>
            <person name="Gryganskyi A."/>
            <person name="Culley D."/>
            <person name="Magnuson J.K."/>
            <person name="James T.Y."/>
            <person name="O'Malley M.A."/>
            <person name="Stajich J.E."/>
            <person name="Spatafora J.W."/>
            <person name="Visel A."/>
            <person name="Grigoriev I.V."/>
        </authorList>
    </citation>
    <scope>NUCLEOTIDE SEQUENCE [LARGE SCALE GENOMIC DNA]</scope>
    <source>
        <strain evidence="1 2">68-887.2</strain>
    </source>
</reference>
<dbReference type="AlphaFoldDB" id="A0A1Y2BAS1"/>
<gene>
    <name evidence="1" type="ORF">BCR39DRAFT_69609</name>
</gene>
<comment type="caution">
    <text evidence="1">The sequence shown here is derived from an EMBL/GenBank/DDBJ whole genome shotgun (WGS) entry which is preliminary data.</text>
</comment>
<proteinExistence type="predicted"/>
<evidence type="ECO:0000313" key="1">
    <source>
        <dbReference type="EMBL" id="ORY31939.1"/>
    </source>
</evidence>
<dbReference type="InParanoid" id="A0A1Y2BAS1"/>
<keyword evidence="2" id="KW-1185">Reference proteome</keyword>
<evidence type="ECO:0000313" key="2">
    <source>
        <dbReference type="Proteomes" id="UP000193986"/>
    </source>
</evidence>
<sequence length="116" mass="12198">MPPHLRSLVSSRAAVREIGVFQASPLIASITSIASTTSLAPLAPRTPHASPAPLTPLCSTCLYLLHSLVTPLIIITPFVRSPHLLDGGKKGVPTRDNGWSVFCSTTSVNLLDMGGE</sequence>
<name>A0A1Y2BAS1_9TREE</name>
<accession>A0A1Y2BAS1</accession>
<dbReference type="Proteomes" id="UP000193986">
    <property type="component" value="Unassembled WGS sequence"/>
</dbReference>
<dbReference type="EMBL" id="MCFC01000012">
    <property type="protein sequence ID" value="ORY31939.1"/>
    <property type="molecule type" value="Genomic_DNA"/>
</dbReference>